<protein>
    <recommendedName>
        <fullName evidence="4">Flagellin N-terminal-like domain-containing protein</fullName>
    </recommendedName>
</protein>
<evidence type="ECO:0000256" key="1">
    <source>
        <dbReference type="SAM" id="Phobius"/>
    </source>
</evidence>
<feature type="transmembrane region" description="Helical" evidence="1">
    <location>
        <begin position="16"/>
        <end position="41"/>
    </location>
</feature>
<reference evidence="2 3" key="1">
    <citation type="journal article" date="2019" name="Int. J. Syst. Evol. Microbiol.">
        <title>The Global Catalogue of Microorganisms (GCM) 10K type strain sequencing project: providing services to taxonomists for standard genome sequencing and annotation.</title>
        <authorList>
            <consortium name="The Broad Institute Genomics Platform"/>
            <consortium name="The Broad Institute Genome Sequencing Center for Infectious Disease"/>
            <person name="Wu L."/>
            <person name="Ma J."/>
        </authorList>
    </citation>
    <scope>NUCLEOTIDE SEQUENCE [LARGE SCALE GENOMIC DNA]</scope>
    <source>
        <strain evidence="2 3">CGMCC 1.10390</strain>
    </source>
</reference>
<dbReference type="EMBL" id="JBHUDO010000003">
    <property type="protein sequence ID" value="MFD1647491.1"/>
    <property type="molecule type" value="Genomic_DNA"/>
</dbReference>
<name>A0ABD6DRM1_9EURY</name>
<keyword evidence="3" id="KW-1185">Reference proteome</keyword>
<keyword evidence="1" id="KW-0812">Transmembrane</keyword>
<gene>
    <name evidence="2" type="ORF">ACFSBL_17515</name>
</gene>
<dbReference type="RefSeq" id="WP_256400453.1">
    <property type="nucleotide sequence ID" value="NZ_JANHJR010000003.1"/>
</dbReference>
<dbReference type="AlphaFoldDB" id="A0ABD6DRM1"/>
<sequence>MDSTTSETQDRGVSELLGLVLLFGMVAVGIATILLAGSVAVDSIQEEASVSSAQMGMHELDSRVGDTAGGPVGIDLGSRDGVYRVVRNGSVTFTVNDRATCSTTEPLGSVQYHDRRGNRLAYEAGGIWRLDSDGGISMVSPPQIDHEDGTLTMDLTNISGEFDGGAAVMRSDETDDDEIVRELYQGGTGCFPPQNITITVESQFYEAWGRYFESTLNESTTVVDDDATTATVELPIDSTFSVNASDDSVTSSTQFNATVELLGTELSGISGDNVIYGPTTFRVVAGSNEYTPWPDGDPNDGIAAAAAEDDVNDPTEGEHQSHQLTDVAPGTPITVRATSWQCGSWEDTNQDITVGGDSYDQWRCTYVDSQRISLNSSGESSNLVVLQDGEQVPNFGAAGPEQRGLGEILDSRIDGTGTLQLASNEFVFLYELSEENADPDDADGSGDPDYNDAVVLVTIEQSWNGIGDFSISIEKDQIIVEEDDEENSRTVPGLVPTA</sequence>
<dbReference type="Proteomes" id="UP001597034">
    <property type="component" value="Unassembled WGS sequence"/>
</dbReference>
<organism evidence="2 3">
    <name type="scientific">Haloarchaeobius litoreus</name>
    <dbReference type="NCBI Taxonomy" id="755306"/>
    <lineage>
        <taxon>Archaea</taxon>
        <taxon>Methanobacteriati</taxon>
        <taxon>Methanobacteriota</taxon>
        <taxon>Stenosarchaea group</taxon>
        <taxon>Halobacteria</taxon>
        <taxon>Halobacteriales</taxon>
        <taxon>Halorubellaceae</taxon>
        <taxon>Haloarchaeobius</taxon>
    </lineage>
</organism>
<dbReference type="InterPro" id="IPR055713">
    <property type="entry name" value="DUF7289"/>
</dbReference>
<comment type="caution">
    <text evidence="2">The sequence shown here is derived from an EMBL/GenBank/DDBJ whole genome shotgun (WGS) entry which is preliminary data.</text>
</comment>
<accession>A0ABD6DRM1</accession>
<evidence type="ECO:0000313" key="2">
    <source>
        <dbReference type="EMBL" id="MFD1647491.1"/>
    </source>
</evidence>
<keyword evidence="1" id="KW-1133">Transmembrane helix</keyword>
<evidence type="ECO:0008006" key="4">
    <source>
        <dbReference type="Google" id="ProtNLM"/>
    </source>
</evidence>
<evidence type="ECO:0000313" key="3">
    <source>
        <dbReference type="Proteomes" id="UP001597034"/>
    </source>
</evidence>
<dbReference type="Pfam" id="PF23960">
    <property type="entry name" value="DUF7289"/>
    <property type="match status" value="1"/>
</dbReference>
<proteinExistence type="predicted"/>
<keyword evidence="1" id="KW-0472">Membrane</keyword>